<sequence>MPGEESTVLDAACGPGSLTQRILDTCSRARVIALDADPVQPAIDLHDAFELRGVKTWDTW</sequence>
<protein>
    <recommendedName>
        <fullName evidence="3">Methyltransferase domain-containing protein</fullName>
    </recommendedName>
</protein>
<name>A0ABM6H669_9ACTN</name>
<gene>
    <name evidence="1" type="ORF">BV401_01195</name>
</gene>
<dbReference type="InterPro" id="IPR029063">
    <property type="entry name" value="SAM-dependent_MTases_sf"/>
</dbReference>
<dbReference type="EMBL" id="CP019458">
    <property type="protein sequence ID" value="AQA09314.1"/>
    <property type="molecule type" value="Genomic_DNA"/>
</dbReference>
<proteinExistence type="predicted"/>
<dbReference type="SUPFAM" id="SSF53335">
    <property type="entry name" value="S-adenosyl-L-methionine-dependent methyltransferases"/>
    <property type="match status" value="1"/>
</dbReference>
<dbReference type="Proteomes" id="UP000187851">
    <property type="component" value="Chromosome"/>
</dbReference>
<evidence type="ECO:0008006" key="3">
    <source>
        <dbReference type="Google" id="ProtNLM"/>
    </source>
</evidence>
<accession>A0ABM6H669</accession>
<dbReference type="Gene3D" id="3.40.50.150">
    <property type="entry name" value="Vaccinia Virus protein VP39"/>
    <property type="match status" value="1"/>
</dbReference>
<keyword evidence="2" id="KW-1185">Reference proteome</keyword>
<evidence type="ECO:0000313" key="1">
    <source>
        <dbReference type="EMBL" id="AQA09314.1"/>
    </source>
</evidence>
<organism evidence="1 2">
    <name type="scientific">Streptomyces autolyticus</name>
    <dbReference type="NCBI Taxonomy" id="75293"/>
    <lineage>
        <taxon>Bacteria</taxon>
        <taxon>Bacillati</taxon>
        <taxon>Actinomycetota</taxon>
        <taxon>Actinomycetes</taxon>
        <taxon>Kitasatosporales</taxon>
        <taxon>Streptomycetaceae</taxon>
        <taxon>Streptomyces</taxon>
    </lineage>
</organism>
<evidence type="ECO:0000313" key="2">
    <source>
        <dbReference type="Proteomes" id="UP000187851"/>
    </source>
</evidence>
<reference evidence="1 2" key="1">
    <citation type="journal article" date="2017" name="J. Biotechnol.">
        <title>The complete genome sequence of Streptomyces autolyticus CGMCC 0516, the producer of geldanamycin, autolytimycin, reblastatin and elaiophylin.</title>
        <authorList>
            <person name="Yin M."/>
            <person name="Jiang M."/>
            <person name="Ren Z."/>
            <person name="Dong Y."/>
            <person name="Lu T."/>
        </authorList>
    </citation>
    <scope>NUCLEOTIDE SEQUENCE [LARGE SCALE GENOMIC DNA]</scope>
    <source>
        <strain evidence="1 2">CGMCC0516</strain>
    </source>
</reference>